<name>Q3SHH7_THIDA</name>
<accession>Q3SHH7</accession>
<organism evidence="2 3">
    <name type="scientific">Thiobacillus denitrificans (strain ATCC 25259 / T1)</name>
    <dbReference type="NCBI Taxonomy" id="292415"/>
    <lineage>
        <taxon>Bacteria</taxon>
        <taxon>Pseudomonadati</taxon>
        <taxon>Pseudomonadota</taxon>
        <taxon>Betaproteobacteria</taxon>
        <taxon>Nitrosomonadales</taxon>
        <taxon>Thiobacillaceae</taxon>
        <taxon>Thiobacillus</taxon>
    </lineage>
</organism>
<feature type="transmembrane region" description="Helical" evidence="1">
    <location>
        <begin position="131"/>
        <end position="151"/>
    </location>
</feature>
<dbReference type="Proteomes" id="UP000008291">
    <property type="component" value="Chromosome"/>
</dbReference>
<reference evidence="2 3" key="1">
    <citation type="journal article" date="2006" name="J. Bacteriol.">
        <title>The genome sequence of the obligately chemolithoautotrophic, facultatively anaerobic bacterium Thiobacillus denitrificans.</title>
        <authorList>
            <person name="Beller H.R."/>
            <person name="Chain P.S."/>
            <person name="Letain T.E."/>
            <person name="Chakicherla A."/>
            <person name="Larimer F.W."/>
            <person name="Richardson P.M."/>
            <person name="Coleman M.A."/>
            <person name="Wood A.P."/>
            <person name="Kelly D.P."/>
        </authorList>
    </citation>
    <scope>NUCLEOTIDE SEQUENCE [LARGE SCALE GENOMIC DNA]</scope>
    <source>
        <strain evidence="2 3">ATCC 25259</strain>
    </source>
</reference>
<dbReference type="RefSeq" id="WP_011312468.1">
    <property type="nucleotide sequence ID" value="NC_007404.1"/>
</dbReference>
<keyword evidence="1" id="KW-1133">Transmembrane helix</keyword>
<dbReference type="KEGG" id="tbd:Tbd_1956"/>
<protein>
    <submittedName>
        <fullName evidence="2">Uncharacterized protein</fullName>
    </submittedName>
</protein>
<evidence type="ECO:0000313" key="2">
    <source>
        <dbReference type="EMBL" id="AAZ97909.1"/>
    </source>
</evidence>
<proteinExistence type="predicted"/>
<dbReference type="AlphaFoldDB" id="Q3SHH7"/>
<dbReference type="OrthoDB" id="9906155at2"/>
<feature type="transmembrane region" description="Helical" evidence="1">
    <location>
        <begin position="89"/>
        <end position="111"/>
    </location>
</feature>
<sequence length="181" mass="19621">MNEDEKNALVAELKHGIPGLVSAHLAEASTRQKVADAVEAILTGNRSPDDPYRTTIHFLAGLLTFCLGVIAAIFSVLSDSNTDPYRLSYRMLGGVLASIAFVAWLCTVAVAFVQTEKYRRRSGRRYRAPPVFLRAALMLALTLLGGVPVAYCVRYGHAILTGLDEPVGLLDSLIGVWTLAF</sequence>
<gene>
    <name evidence="2" type="ordered locus">Tbd_1956</name>
</gene>
<feature type="transmembrane region" description="Helical" evidence="1">
    <location>
        <begin position="56"/>
        <end position="77"/>
    </location>
</feature>
<evidence type="ECO:0000313" key="3">
    <source>
        <dbReference type="Proteomes" id="UP000008291"/>
    </source>
</evidence>
<dbReference type="HOGENOM" id="CLU_1488374_0_0_4"/>
<keyword evidence="3" id="KW-1185">Reference proteome</keyword>
<keyword evidence="1" id="KW-0812">Transmembrane</keyword>
<evidence type="ECO:0000256" key="1">
    <source>
        <dbReference type="SAM" id="Phobius"/>
    </source>
</evidence>
<dbReference type="eggNOG" id="ENOG5031651">
    <property type="taxonomic scope" value="Bacteria"/>
</dbReference>
<dbReference type="EMBL" id="CP000116">
    <property type="protein sequence ID" value="AAZ97909.1"/>
    <property type="molecule type" value="Genomic_DNA"/>
</dbReference>
<keyword evidence="1" id="KW-0472">Membrane</keyword>